<evidence type="ECO:0000256" key="3">
    <source>
        <dbReference type="SAM" id="MobiDB-lite"/>
    </source>
</evidence>
<keyword evidence="6" id="KW-1185">Reference proteome</keyword>
<gene>
    <name evidence="5" type="ORF">ZIOFF_012418</name>
</gene>
<organism evidence="5 6">
    <name type="scientific">Zingiber officinale</name>
    <name type="common">Ginger</name>
    <name type="synonym">Amomum zingiber</name>
    <dbReference type="NCBI Taxonomy" id="94328"/>
    <lineage>
        <taxon>Eukaryota</taxon>
        <taxon>Viridiplantae</taxon>
        <taxon>Streptophyta</taxon>
        <taxon>Embryophyta</taxon>
        <taxon>Tracheophyta</taxon>
        <taxon>Spermatophyta</taxon>
        <taxon>Magnoliopsida</taxon>
        <taxon>Liliopsida</taxon>
        <taxon>Zingiberales</taxon>
        <taxon>Zingiberaceae</taxon>
        <taxon>Zingiber</taxon>
    </lineage>
</organism>
<keyword evidence="1" id="KW-0677">Repeat</keyword>
<proteinExistence type="predicted"/>
<dbReference type="InterPro" id="IPR011990">
    <property type="entry name" value="TPR-like_helical_dom_sf"/>
</dbReference>
<dbReference type="Proteomes" id="UP000734854">
    <property type="component" value="Unassembled WGS sequence"/>
</dbReference>
<evidence type="ECO:0000256" key="2">
    <source>
        <dbReference type="PROSITE-ProRule" id="PRU00708"/>
    </source>
</evidence>
<sequence length="1054" mass="118625">MCRPSSTIVFLYDLSSTLRNWKSEATNMKNSISRSIRRSHQMFHNIRLRNSYLGIFVPDKHQLRSEKPSSASAPAPAPMPRKKLASLFASTATKTSNRFQNASPRHESSIAKSSLDPVHVADSPLPPAGTPSKASPGVSLQVLARLKKSSSTNTDEVVAPGDNQVLLHLVKPSATSAPMPEKKLASLFASTATKTSNRFQNASPLQDVSIAKRSLNPIHVADLPSPPAGTPSKASPGVSLQARLKKSSSTNTNEVVAPGKESAIDVASVISSILCGDRDKATTAPHSSRDSTGDMPFKNVLDFPWFSNGSQNCTTQSKKILLRERKKKYIFKNVESRRFIELMKKCADKLGTESTLQFFEKLGRETGVKEYNTLIKLCIDKARGCRKEEDSLVYINKVHGLFLSMIEKGMPIEEESYGPLLNYMIDKKILLGFQMFIELFKNEIPDCSRIGYYEMVFWIMVGNEEKIEELLDLVKVGSFEDKYPFIGFAETRYCKESYLLAFCRSGSDRKKDLLQLLEIVDMGRISSPKCIECVFRSLGTLQLEDLAEKYFFELNTAGLWKEDISSFICKYVTSLPNLVVEDVISKFINTHQKLGIAASIASYEKLISLCCSSNKVCVSLDIVDHMYKSGLCVPIEVLSPILHACEQSGQLEMVHPIFLVMRQHNLQPTEDTLKRIIHLYMKMKDFEGAYNVIIDAQEMNVMPTTAMYNAIMAGYFREKNNHRALMVLKQIEHANLKPDSETYSYLIANCECEEDIVKYREQMCCSEVGFTKYIYMSLVNAYAKFGNFEMAKQIILNKEIPVNYLNEINGVLMSALASNGQIHDALGIYAEIKQSRANIEPKAVISLLEHLQTEGELDRLLQLLEELKDSNSWFDGCSRVILYCIQYNLTGYSELTLYFFLYKIYCYLSDASVVLTSSALELLKKLKEKDVSSANLIIGQMFSQIFKTPTNLKSGFELLQGVKELGLHPSRTCLDFLLSTCVKAENSQMAWRVWSEYETSGLAYNSLTFIRMYQALLASKEFAAAKELLKRIPIEDRHVQYLINACKTRYCIGC</sequence>
<feature type="domain" description="PROP1-like PPR" evidence="4">
    <location>
        <begin position="602"/>
        <end position="747"/>
    </location>
</feature>
<evidence type="ECO:0000259" key="4">
    <source>
        <dbReference type="Pfam" id="PF17177"/>
    </source>
</evidence>
<dbReference type="PROSITE" id="PS51375">
    <property type="entry name" value="PPR"/>
    <property type="match status" value="1"/>
</dbReference>
<dbReference type="Pfam" id="PF01535">
    <property type="entry name" value="PPR"/>
    <property type="match status" value="2"/>
</dbReference>
<protein>
    <recommendedName>
        <fullName evidence="4">PROP1-like PPR domain-containing protein</fullName>
    </recommendedName>
</protein>
<name>A0A8J5I7F2_ZINOF</name>
<evidence type="ECO:0000313" key="5">
    <source>
        <dbReference type="EMBL" id="KAG6530196.1"/>
    </source>
</evidence>
<dbReference type="Pfam" id="PF17177">
    <property type="entry name" value="PPR_long"/>
    <property type="match status" value="1"/>
</dbReference>
<dbReference type="Gene3D" id="1.25.40.10">
    <property type="entry name" value="Tetratricopeptide repeat domain"/>
    <property type="match status" value="3"/>
</dbReference>
<dbReference type="PANTHER" id="PTHR47262">
    <property type="entry name" value="OS02G0132600 PROTEIN"/>
    <property type="match status" value="1"/>
</dbReference>
<comment type="caution">
    <text evidence="5">The sequence shown here is derived from an EMBL/GenBank/DDBJ whole genome shotgun (WGS) entry which is preliminary data.</text>
</comment>
<dbReference type="PANTHER" id="PTHR47262:SF1">
    <property type="entry name" value="OS02G0132600 PROTEIN"/>
    <property type="match status" value="1"/>
</dbReference>
<dbReference type="InterPro" id="IPR002885">
    <property type="entry name" value="PPR_rpt"/>
</dbReference>
<dbReference type="AlphaFoldDB" id="A0A8J5I7F2"/>
<feature type="region of interest" description="Disordered" evidence="3">
    <location>
        <begin position="219"/>
        <end position="256"/>
    </location>
</feature>
<dbReference type="InterPro" id="IPR033443">
    <property type="entry name" value="PROP1-like_PPR_dom"/>
</dbReference>
<evidence type="ECO:0000313" key="6">
    <source>
        <dbReference type="Proteomes" id="UP000734854"/>
    </source>
</evidence>
<reference evidence="5 6" key="1">
    <citation type="submission" date="2020-08" db="EMBL/GenBank/DDBJ databases">
        <title>Plant Genome Project.</title>
        <authorList>
            <person name="Zhang R.-G."/>
        </authorList>
    </citation>
    <scope>NUCLEOTIDE SEQUENCE [LARGE SCALE GENOMIC DNA]</scope>
    <source>
        <tissue evidence="5">Rhizome</tissue>
    </source>
</reference>
<dbReference type="EMBL" id="JACMSC010000003">
    <property type="protein sequence ID" value="KAG6530196.1"/>
    <property type="molecule type" value="Genomic_DNA"/>
</dbReference>
<accession>A0A8J5I7F2</accession>
<feature type="region of interest" description="Disordered" evidence="3">
    <location>
        <begin position="95"/>
        <end position="136"/>
    </location>
</feature>
<feature type="repeat" description="PPR" evidence="2">
    <location>
        <begin position="704"/>
        <end position="738"/>
    </location>
</feature>
<evidence type="ECO:0000256" key="1">
    <source>
        <dbReference type="ARBA" id="ARBA00022737"/>
    </source>
</evidence>